<dbReference type="AlphaFoldDB" id="A0A0D2F4I7"/>
<evidence type="ECO:0000313" key="2">
    <source>
        <dbReference type="Proteomes" id="UP000053789"/>
    </source>
</evidence>
<dbReference type="GeneID" id="27695456"/>
<evidence type="ECO:0000313" key="1">
    <source>
        <dbReference type="EMBL" id="KIW97136.1"/>
    </source>
</evidence>
<dbReference type="RefSeq" id="XP_016623805.1">
    <property type="nucleotide sequence ID" value="XM_016760284.1"/>
</dbReference>
<organism evidence="1 2">
    <name type="scientific">Cladophialophora bantiana (strain ATCC 10958 / CBS 173.52 / CDC B-1940 / NIH 8579)</name>
    <name type="common">Xylohypha bantiana</name>
    <dbReference type="NCBI Taxonomy" id="1442370"/>
    <lineage>
        <taxon>Eukaryota</taxon>
        <taxon>Fungi</taxon>
        <taxon>Dikarya</taxon>
        <taxon>Ascomycota</taxon>
        <taxon>Pezizomycotina</taxon>
        <taxon>Eurotiomycetes</taxon>
        <taxon>Chaetothyriomycetidae</taxon>
        <taxon>Chaetothyriales</taxon>
        <taxon>Herpotrichiellaceae</taxon>
        <taxon>Cladophialophora</taxon>
    </lineage>
</organism>
<accession>A0A0D2F4I7</accession>
<dbReference type="EMBL" id="KN846982">
    <property type="protein sequence ID" value="KIW97136.1"/>
    <property type="molecule type" value="Genomic_DNA"/>
</dbReference>
<name>A0A0D2F4I7_CLAB1</name>
<keyword evidence="2" id="KW-1185">Reference proteome</keyword>
<dbReference type="HOGENOM" id="CLU_754401_0_0_1"/>
<dbReference type="PANTHER" id="PTHR10039">
    <property type="entry name" value="AMELOGENIN"/>
    <property type="match status" value="1"/>
</dbReference>
<proteinExistence type="predicted"/>
<dbReference type="Proteomes" id="UP000053789">
    <property type="component" value="Unassembled WGS sequence"/>
</dbReference>
<dbReference type="OrthoDB" id="1658288at2759"/>
<sequence length="367" mass="41731">MAKFARDDVYPIVRNFVHEAIKTPDAGDDGPLLEPAFPEPTPFLQELVPPAKNSADPALRAGPELKIKVSKTRLRESTFVKYLHGKEQLREAIRVAGTDLQIFLEGRVRRMLDELILHEPVIADLGLDVSRSAPQRLRDRWNFEDIKETFGAVLALENYDLDLTIFLDALDEYHGFPEVISQCILDVVSTSQHSSCRTNVRFCFSSREWDSFVKAFDCAPGVALHEHTYQDLERYAISRPSQLTFQHPFTTEDRSTFTQKLPPAEVVRLVATRAQGVFLCMKLAIDEIVTVQTIPSQEELEKLVSKPPASLEGFYMQPISRIPQHSHFRPFMLSETVSHSLDLVIPPSLFHASAFASRRTFRECEKH</sequence>
<dbReference type="PANTHER" id="PTHR10039:SF5">
    <property type="entry name" value="NACHT DOMAIN-CONTAINING PROTEIN"/>
    <property type="match status" value="1"/>
</dbReference>
<gene>
    <name evidence="1" type="ORF">Z519_02528</name>
</gene>
<reference evidence="1" key="1">
    <citation type="submission" date="2015-01" db="EMBL/GenBank/DDBJ databases">
        <title>The Genome Sequence of Cladophialophora bantiana CBS 173.52.</title>
        <authorList>
            <consortium name="The Broad Institute Genomics Platform"/>
            <person name="Cuomo C."/>
            <person name="de Hoog S."/>
            <person name="Gorbushina A."/>
            <person name="Stielow B."/>
            <person name="Teixiera M."/>
            <person name="Abouelleil A."/>
            <person name="Chapman S.B."/>
            <person name="Priest M."/>
            <person name="Young S.K."/>
            <person name="Wortman J."/>
            <person name="Nusbaum C."/>
            <person name="Birren B."/>
        </authorList>
    </citation>
    <scope>NUCLEOTIDE SEQUENCE [LARGE SCALE GENOMIC DNA]</scope>
    <source>
        <strain evidence="1">CBS 173.52</strain>
    </source>
</reference>
<protein>
    <submittedName>
        <fullName evidence="1">Uncharacterized protein</fullName>
    </submittedName>
</protein>
<dbReference type="VEuPathDB" id="FungiDB:Z519_02528"/>